<dbReference type="AlphaFoldDB" id="A0ABD3FC83"/>
<accession>A0ABD3FC83</accession>
<keyword evidence="3" id="KW-1185">Reference proteome</keyword>
<gene>
    <name evidence="2" type="ORF">V7S43_012480</name>
</gene>
<evidence type="ECO:0000313" key="2">
    <source>
        <dbReference type="EMBL" id="KAL3662629.1"/>
    </source>
</evidence>
<evidence type="ECO:0000313" key="3">
    <source>
        <dbReference type="Proteomes" id="UP001632037"/>
    </source>
</evidence>
<protein>
    <submittedName>
        <fullName evidence="2">Uncharacterized protein</fullName>
    </submittedName>
</protein>
<dbReference type="Proteomes" id="UP001632037">
    <property type="component" value="Unassembled WGS sequence"/>
</dbReference>
<sequence length="118" mass="13280">MIEFTGWEVYAYEDSSNANTFASQDGLVNGRPSSKPESQQDQYSLFSSNRIDRVVQANSLPQISDKALAFESYHVHTEKGIFGGRHDGAIMHWSISPTPSVTIPSVRYCSLLWFNPMF</sequence>
<name>A0ABD3FC83_9STRA</name>
<proteinExistence type="predicted"/>
<dbReference type="EMBL" id="JBIMZQ010000031">
    <property type="protein sequence ID" value="KAL3662629.1"/>
    <property type="molecule type" value="Genomic_DNA"/>
</dbReference>
<comment type="caution">
    <text evidence="2">The sequence shown here is derived from an EMBL/GenBank/DDBJ whole genome shotgun (WGS) entry which is preliminary data.</text>
</comment>
<feature type="compositionally biased region" description="Polar residues" evidence="1">
    <location>
        <begin position="31"/>
        <end position="42"/>
    </location>
</feature>
<feature type="region of interest" description="Disordered" evidence="1">
    <location>
        <begin position="23"/>
        <end position="42"/>
    </location>
</feature>
<organism evidence="2 3">
    <name type="scientific">Phytophthora oleae</name>
    <dbReference type="NCBI Taxonomy" id="2107226"/>
    <lineage>
        <taxon>Eukaryota</taxon>
        <taxon>Sar</taxon>
        <taxon>Stramenopiles</taxon>
        <taxon>Oomycota</taxon>
        <taxon>Peronosporomycetes</taxon>
        <taxon>Peronosporales</taxon>
        <taxon>Peronosporaceae</taxon>
        <taxon>Phytophthora</taxon>
    </lineage>
</organism>
<evidence type="ECO:0000256" key="1">
    <source>
        <dbReference type="SAM" id="MobiDB-lite"/>
    </source>
</evidence>
<reference evidence="2 3" key="1">
    <citation type="submission" date="2024-09" db="EMBL/GenBank/DDBJ databases">
        <title>Genome sequencing and assembly of Phytophthora oleae, isolate VK10A, causative agent of rot of olive drupes.</title>
        <authorList>
            <person name="Conti Taguali S."/>
            <person name="Riolo M."/>
            <person name="La Spada F."/>
            <person name="Cacciola S.O."/>
            <person name="Dionisio G."/>
        </authorList>
    </citation>
    <scope>NUCLEOTIDE SEQUENCE [LARGE SCALE GENOMIC DNA]</scope>
    <source>
        <strain evidence="2 3">VK10A</strain>
    </source>
</reference>